<evidence type="ECO:0000256" key="5">
    <source>
        <dbReference type="PROSITE-ProRule" id="PRU00284"/>
    </source>
</evidence>
<keyword evidence="11" id="KW-1185">Reference proteome</keyword>
<dbReference type="SUPFAM" id="SSF58104">
    <property type="entry name" value="Methyl-accepting chemotaxis protein (MCP) signaling domain"/>
    <property type="match status" value="1"/>
</dbReference>
<evidence type="ECO:0000256" key="6">
    <source>
        <dbReference type="SAM" id="Phobius"/>
    </source>
</evidence>
<evidence type="ECO:0000256" key="1">
    <source>
        <dbReference type="ARBA" id="ARBA00022481"/>
    </source>
</evidence>
<keyword evidence="6" id="KW-1133">Transmembrane helix</keyword>
<dbReference type="Gene3D" id="1.10.287.950">
    <property type="entry name" value="Methyl-accepting chemotaxis protein"/>
    <property type="match status" value="1"/>
</dbReference>
<organism evidence="10 11">
    <name type="scientific">Phytobacter diazotrophicus</name>
    <dbReference type="NCBI Taxonomy" id="395631"/>
    <lineage>
        <taxon>Bacteria</taxon>
        <taxon>Pseudomonadati</taxon>
        <taxon>Pseudomonadota</taxon>
        <taxon>Gammaproteobacteria</taxon>
        <taxon>Enterobacterales</taxon>
        <taxon>Enterobacteriaceae</taxon>
        <taxon>Phytobacter</taxon>
    </lineage>
</organism>
<sequence>MNSLKNFTIRRVVLCILLTAFALITATGGYAAYTAHNMNKYAEQSAAQTQQALFLAHATLVLQHGTDAEKQALKNEIPAGPEWATLSQALSDTSANWQTEATARIKDLTQHAVFDSALNSSDGKRLNIVLLIALFALGGLVLFCDCYLVIHLVKPVGDIRSYFQVIAQGDLTREPKDIGRNCVGQMIPLVREMQHSLLKTVTAISENSDALHREASEIAAGNSDLANRTTRQAASLEQAATSMEELTSTVSHNADNARQVRDLSVTTAETTEKASELVENLASTMNRIADGSEQIRQFTSTINSIAFQTNILALNAAVEAARAGEQGRGFAVVATEVRSLAQRSATAAREIESLIKSAIVSVHEGKEITDAAGAAMTEVKGNVASVNTLIGEIALASDEQSKGISQLNHAVAELDRVTQQNAGLVQQVTTSANNLNARTEILNEVVSHFTLPGTTVRRESTHADFARKLIPARAQ</sequence>
<gene>
    <name evidence="10" type="ORF">PDTA9734_40970</name>
</gene>
<evidence type="ECO:0008006" key="12">
    <source>
        <dbReference type="Google" id="ProtNLM"/>
    </source>
</evidence>
<feature type="domain" description="HAMP" evidence="9">
    <location>
        <begin position="150"/>
        <end position="202"/>
    </location>
</feature>
<keyword evidence="6" id="KW-0812">Transmembrane</keyword>
<dbReference type="EMBL" id="AP025334">
    <property type="protein sequence ID" value="BDD52610.1"/>
    <property type="molecule type" value="Genomic_DNA"/>
</dbReference>
<dbReference type="InterPro" id="IPR004090">
    <property type="entry name" value="Chemotax_Me-accpt_rcpt"/>
</dbReference>
<evidence type="ECO:0000259" key="8">
    <source>
        <dbReference type="PROSITE" id="PS50111"/>
    </source>
</evidence>
<dbReference type="InterPro" id="IPR003660">
    <property type="entry name" value="HAMP_dom"/>
</dbReference>
<keyword evidence="1" id="KW-0488">Methylation</keyword>
<dbReference type="PROSITE" id="PS50111">
    <property type="entry name" value="CHEMOTAXIS_TRANSDUC_2"/>
    <property type="match status" value="1"/>
</dbReference>
<evidence type="ECO:0000259" key="9">
    <source>
        <dbReference type="PROSITE" id="PS50885"/>
    </source>
</evidence>
<accession>A0ABM7VZB5</accession>
<feature type="domain" description="Methyl-accepting transducer" evidence="8">
    <location>
        <begin position="207"/>
        <end position="436"/>
    </location>
</feature>
<dbReference type="InterPro" id="IPR051310">
    <property type="entry name" value="MCP_chemotaxis"/>
</dbReference>
<evidence type="ECO:0000256" key="3">
    <source>
        <dbReference type="ARBA" id="ARBA00023224"/>
    </source>
</evidence>
<keyword evidence="3 5" id="KW-0807">Transducer</keyword>
<keyword evidence="7" id="KW-0732">Signal</keyword>
<dbReference type="PANTHER" id="PTHR43531:SF14">
    <property type="entry name" value="METHYL-ACCEPTING CHEMOTAXIS PROTEIN I-RELATED"/>
    <property type="match status" value="1"/>
</dbReference>
<reference evidence="10 11" key="1">
    <citation type="submission" date="2021-12" db="EMBL/GenBank/DDBJ databases">
        <title>Complete genome sequence of Phytobacter diazotrophicus TA9734.</title>
        <authorList>
            <person name="Kubota H."/>
            <person name="Nakayama Y."/>
            <person name="Ariyoshi T."/>
        </authorList>
    </citation>
    <scope>NUCLEOTIDE SEQUENCE [LARGE SCALE GENOMIC DNA]</scope>
    <source>
        <strain evidence="10 11">TA9734</strain>
    </source>
</reference>
<evidence type="ECO:0000256" key="2">
    <source>
        <dbReference type="ARBA" id="ARBA00022500"/>
    </source>
</evidence>
<dbReference type="Pfam" id="PF00015">
    <property type="entry name" value="MCPsignal"/>
    <property type="match status" value="1"/>
</dbReference>
<proteinExistence type="inferred from homology"/>
<dbReference type="RefSeq" id="WP_125125178.1">
    <property type="nucleotide sequence ID" value="NZ_AP025334.1"/>
</dbReference>
<feature type="transmembrane region" description="Helical" evidence="6">
    <location>
        <begin position="128"/>
        <end position="150"/>
    </location>
</feature>
<evidence type="ECO:0000313" key="11">
    <source>
        <dbReference type="Proteomes" id="UP001320460"/>
    </source>
</evidence>
<dbReference type="CDD" id="cd11386">
    <property type="entry name" value="MCP_signal"/>
    <property type="match status" value="1"/>
</dbReference>
<evidence type="ECO:0000256" key="4">
    <source>
        <dbReference type="ARBA" id="ARBA00029447"/>
    </source>
</evidence>
<dbReference type="SMART" id="SM00283">
    <property type="entry name" value="MA"/>
    <property type="match status" value="1"/>
</dbReference>
<dbReference type="PROSITE" id="PS50885">
    <property type="entry name" value="HAMP"/>
    <property type="match status" value="1"/>
</dbReference>
<feature type="chain" id="PRO_5046297633" description="Transcription factor" evidence="7">
    <location>
        <begin position="32"/>
        <end position="475"/>
    </location>
</feature>
<evidence type="ECO:0000313" key="10">
    <source>
        <dbReference type="EMBL" id="BDD52610.1"/>
    </source>
</evidence>
<dbReference type="InterPro" id="IPR004089">
    <property type="entry name" value="MCPsignal_dom"/>
</dbReference>
<feature type="signal peptide" evidence="7">
    <location>
        <begin position="1"/>
        <end position="31"/>
    </location>
</feature>
<dbReference type="PANTHER" id="PTHR43531">
    <property type="entry name" value="PROTEIN ICFG"/>
    <property type="match status" value="1"/>
</dbReference>
<dbReference type="PRINTS" id="PR00260">
    <property type="entry name" value="CHEMTRNSDUCR"/>
</dbReference>
<evidence type="ECO:0000256" key="7">
    <source>
        <dbReference type="SAM" id="SignalP"/>
    </source>
</evidence>
<protein>
    <recommendedName>
        <fullName evidence="12">Transcription factor</fullName>
    </recommendedName>
</protein>
<dbReference type="Proteomes" id="UP001320460">
    <property type="component" value="Chromosome"/>
</dbReference>
<comment type="similarity">
    <text evidence="4">Belongs to the methyl-accepting chemotaxis (MCP) protein family.</text>
</comment>
<name>A0ABM7VZB5_9ENTR</name>
<keyword evidence="6" id="KW-0472">Membrane</keyword>
<keyword evidence="2" id="KW-0145">Chemotaxis</keyword>